<dbReference type="InterPro" id="IPR000683">
    <property type="entry name" value="Gfo/Idh/MocA-like_OxRdtase_N"/>
</dbReference>
<dbReference type="FunFam" id="3.30.360.10:FF:000023">
    <property type="entry name" value="Inositol 2-dehydrogenase"/>
    <property type="match status" value="1"/>
</dbReference>
<dbReference type="GO" id="GO:0016491">
    <property type="term" value="F:oxidoreductase activity"/>
    <property type="evidence" value="ECO:0007669"/>
    <property type="project" value="UniProtKB-KW"/>
</dbReference>
<dbReference type="InterPro" id="IPR004104">
    <property type="entry name" value="Gfo/Idh/MocA-like_OxRdtase_C"/>
</dbReference>
<dbReference type="PANTHER" id="PTHR42840:SF3">
    <property type="entry name" value="BINDING ROSSMANN FOLD OXIDOREDUCTASE, PUTATIVE (AFU_ORTHOLOGUE AFUA_2G10240)-RELATED"/>
    <property type="match status" value="1"/>
</dbReference>
<feature type="domain" description="Gfo/Idh/MocA-like oxidoreductase N-terminal" evidence="3">
    <location>
        <begin position="7"/>
        <end position="122"/>
    </location>
</feature>
<dbReference type="SUPFAM" id="SSF55347">
    <property type="entry name" value="Glyceraldehyde-3-phosphate dehydrogenase-like, C-terminal domain"/>
    <property type="match status" value="1"/>
</dbReference>
<gene>
    <name evidence="5" type="primary">iolG</name>
    <name evidence="5" type="ORF">SCHIN_v1c06480</name>
</gene>
<dbReference type="RefSeq" id="WP_166508229.1">
    <property type="nucleotide sequence ID" value="NZ_CP043026.1"/>
</dbReference>
<dbReference type="InterPro" id="IPR030827">
    <property type="entry name" value="Myo_inos_IolG"/>
</dbReference>
<accession>A0A5B9Y4V9</accession>
<protein>
    <submittedName>
        <fullName evidence="5">Myo-Inositol 2-dehydrogenase</fullName>
    </submittedName>
</protein>
<dbReference type="NCBIfam" id="TIGR04380">
    <property type="entry name" value="myo_inos_iolG"/>
    <property type="match status" value="1"/>
</dbReference>
<organism evidence="5 6">
    <name type="scientific">Spiroplasma chinense</name>
    <dbReference type="NCBI Taxonomy" id="216932"/>
    <lineage>
        <taxon>Bacteria</taxon>
        <taxon>Bacillati</taxon>
        <taxon>Mycoplasmatota</taxon>
        <taxon>Mollicutes</taxon>
        <taxon>Entomoplasmatales</taxon>
        <taxon>Spiroplasmataceae</taxon>
        <taxon>Spiroplasma</taxon>
    </lineage>
</organism>
<dbReference type="Proteomes" id="UP000323144">
    <property type="component" value="Chromosome"/>
</dbReference>
<evidence type="ECO:0000256" key="2">
    <source>
        <dbReference type="ARBA" id="ARBA00023002"/>
    </source>
</evidence>
<feature type="domain" description="Gfo/Idh/MocA-like oxidoreductase C-terminal" evidence="4">
    <location>
        <begin position="164"/>
        <end position="331"/>
    </location>
</feature>
<sequence length="334" mass="37884">MKKMIAGVFGAGRIGKFHVENLLQYDNVEVKTICDVQLDHLIEWNKDKNIFLTKNEDDIFDDKEINAIFIFSSTDQHISQLIKATQNVDYIFMEKPISKSIDATLEAWEIVKSKSKTIQLGFNRRFDPNFKKVKEARVKETIGVPHVLKITSRDPEPPGIDYVKVSGGIFMDMAIHDFDMSRYIVGSDVEEVFVMGDALVNPKIKEAGDIDTAIIQLKFANNALGVIDISREAVYGYDQRLELFGSKGAIIADNKVETSTKLLTKDCSCVDNPLHFFIERYIDAYKNEYETFIEAFMNNDNVICSFEDGLKAELIAEACKKSYETKTVVKVRGI</sequence>
<name>A0A5B9Y4V9_9MOLU</name>
<keyword evidence="2" id="KW-0560">Oxidoreductase</keyword>
<evidence type="ECO:0000313" key="5">
    <source>
        <dbReference type="EMBL" id="QEH61845.1"/>
    </source>
</evidence>
<dbReference type="Pfam" id="PF02894">
    <property type="entry name" value="GFO_IDH_MocA_C"/>
    <property type="match status" value="1"/>
</dbReference>
<dbReference type="GO" id="GO:0000166">
    <property type="term" value="F:nucleotide binding"/>
    <property type="evidence" value="ECO:0007669"/>
    <property type="project" value="InterPro"/>
</dbReference>
<dbReference type="SUPFAM" id="SSF51735">
    <property type="entry name" value="NAD(P)-binding Rossmann-fold domains"/>
    <property type="match status" value="1"/>
</dbReference>
<reference evidence="5 6" key="1">
    <citation type="submission" date="2019-08" db="EMBL/GenBank/DDBJ databases">
        <title>Complete genome sequence of Spiroplasma chinense CCH (DSM 19755).</title>
        <authorList>
            <person name="Shen H.-Y."/>
            <person name="Lin Y.-C."/>
            <person name="Chou L."/>
            <person name="Kuo C.-H."/>
        </authorList>
    </citation>
    <scope>NUCLEOTIDE SEQUENCE [LARGE SCALE GENOMIC DNA]</scope>
    <source>
        <strain evidence="5 6">CCH</strain>
    </source>
</reference>
<keyword evidence="6" id="KW-1185">Reference proteome</keyword>
<evidence type="ECO:0000259" key="4">
    <source>
        <dbReference type="Pfam" id="PF02894"/>
    </source>
</evidence>
<evidence type="ECO:0000259" key="3">
    <source>
        <dbReference type="Pfam" id="PF01408"/>
    </source>
</evidence>
<dbReference type="InterPro" id="IPR036291">
    <property type="entry name" value="NAD(P)-bd_dom_sf"/>
</dbReference>
<dbReference type="KEGG" id="schi:SCHIN_v1c06480"/>
<dbReference type="AlphaFoldDB" id="A0A5B9Y4V9"/>
<dbReference type="Gene3D" id="3.30.360.10">
    <property type="entry name" value="Dihydrodipicolinate Reductase, domain 2"/>
    <property type="match status" value="1"/>
</dbReference>
<comment type="similarity">
    <text evidence="1">Belongs to the Gfo/Idh/MocA family.</text>
</comment>
<dbReference type="Pfam" id="PF01408">
    <property type="entry name" value="GFO_IDH_MocA"/>
    <property type="match status" value="1"/>
</dbReference>
<dbReference type="Gene3D" id="3.40.50.720">
    <property type="entry name" value="NAD(P)-binding Rossmann-like Domain"/>
    <property type="match status" value="1"/>
</dbReference>
<evidence type="ECO:0000256" key="1">
    <source>
        <dbReference type="ARBA" id="ARBA00010928"/>
    </source>
</evidence>
<proteinExistence type="inferred from homology"/>
<evidence type="ECO:0000313" key="6">
    <source>
        <dbReference type="Proteomes" id="UP000323144"/>
    </source>
</evidence>
<dbReference type="EMBL" id="CP043026">
    <property type="protein sequence ID" value="QEH61845.1"/>
    <property type="molecule type" value="Genomic_DNA"/>
</dbReference>
<dbReference type="PANTHER" id="PTHR42840">
    <property type="entry name" value="NAD(P)-BINDING ROSSMANN-FOLD SUPERFAMILY PROTEIN-RELATED"/>
    <property type="match status" value="1"/>
</dbReference>